<keyword evidence="12" id="KW-1185">Reference proteome</keyword>
<evidence type="ECO:0000256" key="9">
    <source>
        <dbReference type="ARBA" id="ARBA00023251"/>
    </source>
</evidence>
<dbReference type="NCBIfam" id="TIGR00797">
    <property type="entry name" value="matE"/>
    <property type="match status" value="1"/>
</dbReference>
<dbReference type="GO" id="GO:0042910">
    <property type="term" value="F:xenobiotic transmembrane transporter activity"/>
    <property type="evidence" value="ECO:0007669"/>
    <property type="project" value="InterPro"/>
</dbReference>
<dbReference type="EMBL" id="FOQE01000027">
    <property type="protein sequence ID" value="SFH80852.1"/>
    <property type="molecule type" value="Genomic_DNA"/>
</dbReference>
<feature type="transmembrane region" description="Helical" evidence="10">
    <location>
        <begin position="56"/>
        <end position="82"/>
    </location>
</feature>
<accession>A0A1I3D2B8</accession>
<dbReference type="GO" id="GO:0046677">
    <property type="term" value="P:response to antibiotic"/>
    <property type="evidence" value="ECO:0007669"/>
    <property type="project" value="UniProtKB-KW"/>
</dbReference>
<evidence type="ECO:0000256" key="3">
    <source>
        <dbReference type="ARBA" id="ARBA00022106"/>
    </source>
</evidence>
<evidence type="ECO:0000313" key="11">
    <source>
        <dbReference type="EMBL" id="SFH80852.1"/>
    </source>
</evidence>
<keyword evidence="4" id="KW-0813">Transport</keyword>
<dbReference type="GO" id="GO:0005886">
    <property type="term" value="C:plasma membrane"/>
    <property type="evidence" value="ECO:0007669"/>
    <property type="project" value="UniProtKB-SubCell"/>
</dbReference>
<evidence type="ECO:0000256" key="7">
    <source>
        <dbReference type="ARBA" id="ARBA00022989"/>
    </source>
</evidence>
<keyword evidence="6 10" id="KW-0812">Transmembrane</keyword>
<feature type="transmembrane region" description="Helical" evidence="10">
    <location>
        <begin position="138"/>
        <end position="158"/>
    </location>
</feature>
<feature type="transmembrane region" description="Helical" evidence="10">
    <location>
        <begin position="419"/>
        <end position="438"/>
    </location>
</feature>
<dbReference type="OrthoDB" id="9811110at2"/>
<name>A0A1I3D2B8_9LACT</name>
<dbReference type="InterPro" id="IPR045070">
    <property type="entry name" value="MATE_MepA-like"/>
</dbReference>
<dbReference type="RefSeq" id="WP_092092984.1">
    <property type="nucleotide sequence ID" value="NZ_FOQE01000027.1"/>
</dbReference>
<evidence type="ECO:0000256" key="2">
    <source>
        <dbReference type="ARBA" id="ARBA00008417"/>
    </source>
</evidence>
<feature type="transmembrane region" description="Helical" evidence="10">
    <location>
        <begin position="94"/>
        <end position="118"/>
    </location>
</feature>
<keyword evidence="8 10" id="KW-0472">Membrane</keyword>
<feature type="transmembrane region" description="Helical" evidence="10">
    <location>
        <begin position="392"/>
        <end position="413"/>
    </location>
</feature>
<dbReference type="PANTHER" id="PTHR43823:SF3">
    <property type="entry name" value="MULTIDRUG EXPORT PROTEIN MEPA"/>
    <property type="match status" value="1"/>
</dbReference>
<proteinExistence type="inferred from homology"/>
<dbReference type="AlphaFoldDB" id="A0A1I3D2B8"/>
<evidence type="ECO:0000256" key="4">
    <source>
        <dbReference type="ARBA" id="ARBA00022448"/>
    </source>
</evidence>
<feature type="transmembrane region" description="Helical" evidence="10">
    <location>
        <begin position="360"/>
        <end position="380"/>
    </location>
</feature>
<dbReference type="PIRSF" id="PIRSF006603">
    <property type="entry name" value="DinF"/>
    <property type="match status" value="1"/>
</dbReference>
<comment type="similarity">
    <text evidence="2">Belongs to the multi antimicrobial extrusion (MATE) (TC 2.A.66.1) family. MepA subfamily.</text>
</comment>
<protein>
    <recommendedName>
        <fullName evidence="3">Multidrug export protein MepA</fullName>
    </recommendedName>
</protein>
<evidence type="ECO:0000256" key="1">
    <source>
        <dbReference type="ARBA" id="ARBA00004651"/>
    </source>
</evidence>
<dbReference type="Pfam" id="PF01554">
    <property type="entry name" value="MatE"/>
    <property type="match status" value="2"/>
</dbReference>
<feature type="transmembrane region" description="Helical" evidence="10">
    <location>
        <begin position="239"/>
        <end position="261"/>
    </location>
</feature>
<dbReference type="InterPro" id="IPR048279">
    <property type="entry name" value="MdtK-like"/>
</dbReference>
<sequence length="448" mass="48650">MSEQNRLGTEKISKLVFEFSIPAVIGMMVNGIYNIVDRIFIGNSPDLGSLGLAAVSITYPVTLVLLAFALMIGVGGSTIFSISLGRQQNEKAKYFLGNAVTLAIILGLSFTFFGNLFIGPLLHFLGASSDVMPYATSYLSIILYGAIFQSIAMALNNFARADGSPMVSMISMLIGAGFNIVFDYIFIVLLGWGMAGAAYATIGGQFLSMAWQLSYFLSQRSNVRLVLHNMKLRVAYVKDILLTGLPAFFLQIANSILNVILNVTLVNYGGDVAVSVAGIITSATTLVIMFVSGIVQGLNPIIGFNHGAMRADRVKEAMKIGSIAGSVVTITGFIVIQLFPDFIVQLFNQEKEVVSLGAKAIRIWTLSFPIVGLQIVWASYFQAIGEVRLASFLNLARQVIFLIPLVLILSSAIGLYGVYISVPVADIFAFSMTSYFFFKHLKRYNKTI</sequence>
<keyword evidence="7 10" id="KW-1133">Transmembrane helix</keyword>
<evidence type="ECO:0000313" key="12">
    <source>
        <dbReference type="Proteomes" id="UP000198668"/>
    </source>
</evidence>
<gene>
    <name evidence="11" type="ORF">SAMN04489868_12713</name>
</gene>
<dbReference type="CDD" id="cd13143">
    <property type="entry name" value="MATE_MepA_like"/>
    <property type="match status" value="1"/>
</dbReference>
<comment type="subcellular location">
    <subcellularLocation>
        <location evidence="1">Cell membrane</location>
        <topology evidence="1">Multi-pass membrane protein</topology>
    </subcellularLocation>
</comment>
<evidence type="ECO:0000256" key="8">
    <source>
        <dbReference type="ARBA" id="ARBA00023136"/>
    </source>
</evidence>
<feature type="transmembrane region" description="Helical" evidence="10">
    <location>
        <begin position="170"/>
        <end position="192"/>
    </location>
</feature>
<dbReference type="GO" id="GO:0015297">
    <property type="term" value="F:antiporter activity"/>
    <property type="evidence" value="ECO:0007669"/>
    <property type="project" value="InterPro"/>
</dbReference>
<evidence type="ECO:0000256" key="10">
    <source>
        <dbReference type="SAM" id="Phobius"/>
    </source>
</evidence>
<keyword evidence="5" id="KW-1003">Cell membrane</keyword>
<dbReference type="Proteomes" id="UP000198668">
    <property type="component" value="Unassembled WGS sequence"/>
</dbReference>
<dbReference type="InterPro" id="IPR051327">
    <property type="entry name" value="MATE_MepA_subfamily"/>
</dbReference>
<feature type="transmembrane region" description="Helical" evidence="10">
    <location>
        <begin position="320"/>
        <end position="340"/>
    </location>
</feature>
<dbReference type="InterPro" id="IPR002528">
    <property type="entry name" value="MATE_fam"/>
</dbReference>
<feature type="transmembrane region" description="Helical" evidence="10">
    <location>
        <begin position="273"/>
        <end position="299"/>
    </location>
</feature>
<evidence type="ECO:0000256" key="6">
    <source>
        <dbReference type="ARBA" id="ARBA00022692"/>
    </source>
</evidence>
<dbReference type="PANTHER" id="PTHR43823">
    <property type="entry name" value="SPORULATION PROTEIN YKVU"/>
    <property type="match status" value="1"/>
</dbReference>
<keyword evidence="9" id="KW-0046">Antibiotic resistance</keyword>
<feature type="transmembrane region" description="Helical" evidence="10">
    <location>
        <begin position="12"/>
        <end position="36"/>
    </location>
</feature>
<evidence type="ECO:0000256" key="5">
    <source>
        <dbReference type="ARBA" id="ARBA00022475"/>
    </source>
</evidence>
<reference evidence="11 12" key="1">
    <citation type="submission" date="2016-10" db="EMBL/GenBank/DDBJ databases">
        <authorList>
            <person name="de Groot N.N."/>
        </authorList>
    </citation>
    <scope>NUCLEOTIDE SEQUENCE [LARGE SCALE GENOMIC DNA]</scope>
    <source>
        <strain evidence="11 12">DSM 27630</strain>
    </source>
</reference>
<organism evidence="11 12">
    <name type="scientific">Pisciglobus halotolerans</name>
    <dbReference type="NCBI Taxonomy" id="745365"/>
    <lineage>
        <taxon>Bacteria</taxon>
        <taxon>Bacillati</taxon>
        <taxon>Bacillota</taxon>
        <taxon>Bacilli</taxon>
        <taxon>Lactobacillales</taxon>
        <taxon>Carnobacteriaceae</taxon>
    </lineage>
</organism>
<feature type="transmembrane region" description="Helical" evidence="10">
    <location>
        <begin position="198"/>
        <end position="218"/>
    </location>
</feature>